<dbReference type="AlphaFoldDB" id="A0A2L2SQR7"/>
<reference evidence="3" key="1">
    <citation type="submission" date="2014-10" db="EMBL/GenBank/DDBJ databases">
        <authorList>
            <person name="King R."/>
        </authorList>
    </citation>
    <scope>NUCLEOTIDE SEQUENCE [LARGE SCALE GENOMIC DNA]</scope>
    <source>
        <strain evidence="3">A3/5</strain>
    </source>
</reference>
<dbReference type="Proteomes" id="UP000245910">
    <property type="component" value="Chromosome IIII"/>
</dbReference>
<feature type="region of interest" description="Disordered" evidence="1">
    <location>
        <begin position="1"/>
        <end position="41"/>
    </location>
</feature>
<proteinExistence type="predicted"/>
<accession>A0A2L2SQR7</accession>
<organism evidence="2 3">
    <name type="scientific">Fusarium venenatum</name>
    <dbReference type="NCBI Taxonomy" id="56646"/>
    <lineage>
        <taxon>Eukaryota</taxon>
        <taxon>Fungi</taxon>
        <taxon>Dikarya</taxon>
        <taxon>Ascomycota</taxon>
        <taxon>Pezizomycotina</taxon>
        <taxon>Sordariomycetes</taxon>
        <taxon>Hypocreomycetidae</taxon>
        <taxon>Hypocreales</taxon>
        <taxon>Nectriaceae</taxon>
        <taxon>Fusarium</taxon>
    </lineage>
</organism>
<sequence length="62" mass="7030">MNLNFTLPIRSRPSTLPTKAANRSYDNQTVSSPRKSDLRVKKREPALRQNAGCFENIRPEAS</sequence>
<evidence type="ECO:0000256" key="1">
    <source>
        <dbReference type="SAM" id="MobiDB-lite"/>
    </source>
</evidence>
<dbReference type="OrthoDB" id="5065731at2759"/>
<feature type="compositionally biased region" description="Polar residues" evidence="1">
    <location>
        <begin position="24"/>
        <end position="33"/>
    </location>
</feature>
<dbReference type="EMBL" id="LN649232">
    <property type="protein sequence ID" value="CEI40533.1"/>
    <property type="molecule type" value="Genomic_DNA"/>
</dbReference>
<protein>
    <submittedName>
        <fullName evidence="2">Uncharacterized protein</fullName>
    </submittedName>
</protein>
<keyword evidence="3" id="KW-1185">Reference proteome</keyword>
<evidence type="ECO:0000313" key="2">
    <source>
        <dbReference type="EMBL" id="CEI40533.1"/>
    </source>
</evidence>
<evidence type="ECO:0000313" key="3">
    <source>
        <dbReference type="Proteomes" id="UP000245910"/>
    </source>
</evidence>
<name>A0A2L2SQR7_9HYPO</name>